<organism evidence="5 6">
    <name type="scientific">Streptomyces lunaelactis</name>
    <dbReference type="NCBI Taxonomy" id="1535768"/>
    <lineage>
        <taxon>Bacteria</taxon>
        <taxon>Bacillati</taxon>
        <taxon>Actinomycetota</taxon>
        <taxon>Actinomycetes</taxon>
        <taxon>Kitasatosporales</taxon>
        <taxon>Streptomycetaceae</taxon>
        <taxon>Streptomyces</taxon>
    </lineage>
</organism>
<gene>
    <name evidence="5" type="ORF">SLUN_32440</name>
</gene>
<keyword evidence="1" id="KW-0732">Signal</keyword>
<evidence type="ECO:0000259" key="4">
    <source>
        <dbReference type="SMART" id="SM00560"/>
    </source>
</evidence>
<dbReference type="SUPFAM" id="SSF49899">
    <property type="entry name" value="Concanavalin A-like lectins/glucanases"/>
    <property type="match status" value="2"/>
</dbReference>
<dbReference type="Proteomes" id="UP000244201">
    <property type="component" value="Chromosome"/>
</dbReference>
<dbReference type="AlphaFoldDB" id="A0A2R4TAQ8"/>
<dbReference type="InterPro" id="IPR006558">
    <property type="entry name" value="LamG-like"/>
</dbReference>
<proteinExistence type="predicted"/>
<dbReference type="KEGG" id="slk:SLUN_32440"/>
<dbReference type="GO" id="GO:0006955">
    <property type="term" value="P:immune response"/>
    <property type="evidence" value="ECO:0007669"/>
    <property type="project" value="InterPro"/>
</dbReference>
<keyword evidence="2" id="KW-1015">Disulfide bond</keyword>
<reference evidence="5 6" key="1">
    <citation type="submission" date="2018-01" db="EMBL/GenBank/DDBJ databases">
        <title>Complete genome sequence of Streptomyces lunaelactis MM109T, a Ferroverdin A producer isolated from cave moonmilk deposits.</title>
        <authorList>
            <person name="Naome A."/>
            <person name="Martinet L."/>
            <person name="Maciejewska M."/>
            <person name="Anderssen S."/>
            <person name="Adam D."/>
            <person name="Tenconi E."/>
            <person name="Deflandre B."/>
            <person name="Arguelles-Arias A."/>
            <person name="Calusinska M."/>
            <person name="Copieters W."/>
            <person name="Karim L."/>
            <person name="Hanikenne M."/>
            <person name="Baurain D."/>
            <person name="van Wezel G."/>
            <person name="Smargiasso N."/>
            <person name="de Pauw E."/>
            <person name="Delfosse P."/>
            <person name="Rigali S."/>
        </authorList>
    </citation>
    <scope>NUCLEOTIDE SEQUENCE [LARGE SCALE GENOMIC DNA]</scope>
    <source>
        <strain evidence="5 6">MM109</strain>
    </source>
</reference>
<dbReference type="PANTHER" id="PTHR46943">
    <property type="entry name" value="PENTRAXIN-RELATED PROTEIN PTX3"/>
    <property type="match status" value="1"/>
</dbReference>
<name>A0A2R4TAQ8_9ACTN</name>
<feature type="domain" description="LamG-like jellyroll fold" evidence="4">
    <location>
        <begin position="1019"/>
        <end position="1183"/>
    </location>
</feature>
<evidence type="ECO:0000256" key="1">
    <source>
        <dbReference type="ARBA" id="ARBA00022729"/>
    </source>
</evidence>
<keyword evidence="5" id="KW-0808">Transferase</keyword>
<feature type="domain" description="LamG-like jellyroll fold" evidence="4">
    <location>
        <begin position="785"/>
        <end position="936"/>
    </location>
</feature>
<dbReference type="OrthoDB" id="176279at2"/>
<keyword evidence="6" id="KW-1185">Reference proteome</keyword>
<evidence type="ECO:0000256" key="2">
    <source>
        <dbReference type="ARBA" id="ARBA00023157"/>
    </source>
</evidence>
<dbReference type="Gene3D" id="2.60.120.200">
    <property type="match status" value="2"/>
</dbReference>
<protein>
    <submittedName>
        <fullName evidence="5">Serine/threonine protein kinase</fullName>
    </submittedName>
</protein>
<dbReference type="GeneID" id="55659959"/>
<feature type="region of interest" description="Disordered" evidence="3">
    <location>
        <begin position="26"/>
        <end position="52"/>
    </location>
</feature>
<dbReference type="GO" id="GO:0004674">
    <property type="term" value="F:protein serine/threonine kinase activity"/>
    <property type="evidence" value="ECO:0007669"/>
    <property type="project" value="UniProtKB-KW"/>
</dbReference>
<dbReference type="SMART" id="SM00560">
    <property type="entry name" value="LamGL"/>
    <property type="match status" value="2"/>
</dbReference>
<accession>A0A2R4TAQ8</accession>
<keyword evidence="5" id="KW-0723">Serine/threonine-protein kinase</keyword>
<dbReference type="EMBL" id="CP026304">
    <property type="protein sequence ID" value="AVZ76212.1"/>
    <property type="molecule type" value="Genomic_DNA"/>
</dbReference>
<feature type="compositionally biased region" description="Polar residues" evidence="3">
    <location>
        <begin position="26"/>
        <end position="44"/>
    </location>
</feature>
<keyword evidence="5" id="KW-0418">Kinase</keyword>
<dbReference type="RefSeq" id="WP_108153500.1">
    <property type="nucleotide sequence ID" value="NZ_CP026304.1"/>
</dbReference>
<dbReference type="InterPro" id="IPR013320">
    <property type="entry name" value="ConA-like_dom_sf"/>
</dbReference>
<sequence>MQAASALAAESGEPVEVIGERSEYTQTMANPDGTYTLTQSTSPQRARAEDGSWRSIDATLARRSDGSVGPKSTVVDLSFSGGGAGKDLIRLASAKGAIELGWPGSLPEPRLEGATATYPEVYAGVDLQLTATAEGFREILVVKSAEAAANPALNKISLSATGEGLDIVSGAGGGLRALDGDGNAVFSGPAGMMWDSAGDLGSQPEPQLMRTASDDFVEPAEGGRDPAQPDAGDATAVLPVQVADGSVSVVPDQELLRGKDTVFPVYIDPPIGTGASEKSVISSDGDRWWNFDGDYGVGRCYRVGPWYCDADHTNRMLFEFAPTKISGMHVLDATFRAYETWSFSCSPHEIELVRTGNMSEATRWPGPSELDHMGDQNVSAGRGDNCSPGQPDKWIEFHDNPAETDENLTATVKNFADGKFSRLTLMLKAKNEGDPDAWKRFEDNADLQVIYVPKPYLPNNVGVLPGYGNTQFCDKSVSDPTIVTRKDPTIRGMVQTQQQPQGNEFRGSLRALFHTEYLKSDGTWADAFTVNVPSTGSVPDDTVVPFAIDGVAEGATYRFNMLTESYWTHNGQNGKISSGRSAWCYFKVDTLGPEEPDVTANLVDGRGYVECVDANNCPAREAPGTPGSFTFKPDSADTDVKGYRWWLSSDNSAGAKKVTGATVTVTDVVPLLSGDQRLFVQAYDITDRERYGATAEFKFRVGIGEQETGRWRFAEGTGTAEDTGVEGSIRHDATLYQPQPNTATWSPRGRRGDSDWSLALNESVTDPAKQVGYAATSTAAFNTQESFTVSAWVYLTDTTANRAVLSAPGTHDSAFTLLYSPTKKTWVFKRGSKDAADAVNIETVADQPATAGVWTHVAGVFDTKNDTNVANDTIELFVNGRAQGAVVASSKSSTYTPWKSSNGLQFGRTKTKGAFTQYYRGNIDEVAVWQRALKASDIELRTDAEAIQSADGNPAVPLIAHWDAVSSSGTELTNRSAYPVGPLKLSASGASLVGGDEGLVLDGTAGYVAATGPVIDETASFTVSANVTLDGAKLIAKNPGYRAYVFGQATPAGGESSWALWVEKTAGGGYLWKFGRTATDGTGQVIGSGQVASEFAADMDIPVQVTGVFNAAKSADNGATYGATSLFVNKQPMTADADYSFSELMQGSGALAAGRGSADGTTAHYLPGSLHGLRVWAGAMNDGQVGEKVVGAP</sequence>
<dbReference type="PANTHER" id="PTHR46943:SF1">
    <property type="entry name" value="PENTRAXIN-RELATED PROTEIN PTX3"/>
    <property type="match status" value="1"/>
</dbReference>
<dbReference type="Pfam" id="PF13385">
    <property type="entry name" value="Laminin_G_3"/>
    <property type="match status" value="1"/>
</dbReference>
<evidence type="ECO:0000313" key="5">
    <source>
        <dbReference type="EMBL" id="AVZ76212.1"/>
    </source>
</evidence>
<dbReference type="InterPro" id="IPR042837">
    <property type="entry name" value="PTX3"/>
</dbReference>
<evidence type="ECO:0000313" key="6">
    <source>
        <dbReference type="Proteomes" id="UP000244201"/>
    </source>
</evidence>
<evidence type="ECO:0000256" key="3">
    <source>
        <dbReference type="SAM" id="MobiDB-lite"/>
    </source>
</evidence>